<dbReference type="GO" id="GO:0005324">
    <property type="term" value="F:long-chain fatty acid transmembrane transporter activity"/>
    <property type="evidence" value="ECO:0007669"/>
    <property type="project" value="TreeGrafter"/>
</dbReference>
<dbReference type="PANTHER" id="PTHR43107:SF15">
    <property type="entry name" value="FATTY ACID TRANSPORT PROTEIN 3, ISOFORM A"/>
    <property type="match status" value="1"/>
</dbReference>
<dbReference type="PROSITE" id="PS00455">
    <property type="entry name" value="AMP_BINDING"/>
    <property type="match status" value="1"/>
</dbReference>
<evidence type="ECO:0000256" key="1">
    <source>
        <dbReference type="ARBA" id="ARBA00006432"/>
    </source>
</evidence>
<evidence type="ECO:0000256" key="2">
    <source>
        <dbReference type="ARBA" id="ARBA00022598"/>
    </source>
</evidence>
<feature type="domain" description="AMP-dependent synthetase/ligase" evidence="8">
    <location>
        <begin position="1"/>
        <end position="315"/>
    </location>
</feature>
<reference evidence="10" key="1">
    <citation type="submission" date="2022-10" db="EMBL/GenBank/DDBJ databases">
        <title>Genome assembly of Pristionchus species.</title>
        <authorList>
            <person name="Yoshida K."/>
            <person name="Sommer R.J."/>
        </authorList>
    </citation>
    <scope>NUCLEOTIDE SEQUENCE [LARGE SCALE GENOMIC DNA]</scope>
    <source>
        <strain evidence="10">RS5460</strain>
    </source>
</reference>
<keyword evidence="3" id="KW-0547">Nucleotide-binding</keyword>
<comment type="catalytic activity">
    <reaction evidence="5">
        <text>a very long-chain fatty acid + ATP + CoA = a very long-chain fatty acyl-CoA + AMP + diphosphate</text>
        <dbReference type="Rhea" id="RHEA:54536"/>
        <dbReference type="ChEBI" id="CHEBI:30616"/>
        <dbReference type="ChEBI" id="CHEBI:33019"/>
        <dbReference type="ChEBI" id="CHEBI:57287"/>
        <dbReference type="ChEBI" id="CHEBI:58950"/>
        <dbReference type="ChEBI" id="CHEBI:138261"/>
        <dbReference type="ChEBI" id="CHEBI:456215"/>
    </reaction>
    <physiologicalReaction direction="left-to-right" evidence="5">
        <dbReference type="Rhea" id="RHEA:54537"/>
    </physiologicalReaction>
</comment>
<comment type="caution">
    <text evidence="9">The sequence shown here is derived from an EMBL/GenBank/DDBJ whole genome shotgun (WGS) entry which is preliminary data.</text>
</comment>
<evidence type="ECO:0000313" key="9">
    <source>
        <dbReference type="EMBL" id="GMR46664.1"/>
    </source>
</evidence>
<dbReference type="InterPro" id="IPR042099">
    <property type="entry name" value="ANL_N_sf"/>
</dbReference>
<name>A0AAN5HZQ0_9BILA</name>
<keyword evidence="2" id="KW-0436">Ligase</keyword>
<comment type="catalytic activity">
    <reaction evidence="7">
        <text>tetracosanoate + ATP + CoA = tetracosanoyl-CoA + AMP + diphosphate</text>
        <dbReference type="Rhea" id="RHEA:33639"/>
        <dbReference type="ChEBI" id="CHEBI:30616"/>
        <dbReference type="ChEBI" id="CHEBI:31014"/>
        <dbReference type="ChEBI" id="CHEBI:33019"/>
        <dbReference type="ChEBI" id="CHEBI:57287"/>
        <dbReference type="ChEBI" id="CHEBI:65052"/>
        <dbReference type="ChEBI" id="CHEBI:456215"/>
    </reaction>
    <physiologicalReaction direction="left-to-right" evidence="7">
        <dbReference type="Rhea" id="RHEA:33640"/>
    </physiologicalReaction>
</comment>
<dbReference type="GO" id="GO:0044539">
    <property type="term" value="P:long-chain fatty acid import into cell"/>
    <property type="evidence" value="ECO:0007669"/>
    <property type="project" value="TreeGrafter"/>
</dbReference>
<evidence type="ECO:0000259" key="8">
    <source>
        <dbReference type="Pfam" id="PF00501"/>
    </source>
</evidence>
<keyword evidence="10" id="KW-1185">Reference proteome</keyword>
<dbReference type="Pfam" id="PF00501">
    <property type="entry name" value="AMP-binding"/>
    <property type="match status" value="1"/>
</dbReference>
<evidence type="ECO:0000256" key="5">
    <source>
        <dbReference type="ARBA" id="ARBA00036527"/>
    </source>
</evidence>
<dbReference type="SUPFAM" id="SSF56801">
    <property type="entry name" value="Acetyl-CoA synthetase-like"/>
    <property type="match status" value="1"/>
</dbReference>
<dbReference type="EMBL" id="BTRK01000004">
    <property type="protein sequence ID" value="GMR46664.1"/>
    <property type="molecule type" value="Genomic_DNA"/>
</dbReference>
<dbReference type="Gene3D" id="3.40.50.12780">
    <property type="entry name" value="N-terminal domain of ligase-like"/>
    <property type="match status" value="1"/>
</dbReference>
<evidence type="ECO:0000256" key="6">
    <source>
        <dbReference type="ARBA" id="ARBA00041297"/>
    </source>
</evidence>
<dbReference type="PANTHER" id="PTHR43107">
    <property type="entry name" value="LONG-CHAIN FATTY ACID TRANSPORT PROTEIN"/>
    <property type="match status" value="1"/>
</dbReference>
<feature type="non-terminal residue" evidence="9">
    <location>
        <position position="418"/>
    </location>
</feature>
<accession>A0AAN5HZQ0</accession>
<sequence length="418" mass="46780">MENNIDFIAIWLGLSKIGVISAFINSNIKLEPLAHSINVAKCRSVITSTTLLPTLVKAKMDRLIDMNLRTFVNNGEVDVAENLERLMERTSVEEPPKCPELNLQSIICYIYTSGTTGAPKPAVMKHSRVFFAATAMAEAMGIRSDDRGYITMPFYHSAASVLGAGMIVVKGSTIVIRKKFSASNFWKDVVEHRCTISQYIGEICRYLLAQKPSPEEKQNKIRLMYGNGLRGEIWNEFLSRFGIERVIEIYAATEGNAPSMNIDNRVGACGFIPFYSFLAPFLPMRLLKVDEETGKVIRDKNGLAIPCKPGETGEMVGIINNKDALRRFDGYVDKGDTSKKIYRDVFRTGDQVFASGDILHWDELGYLYFKDRKGDTFRWKGENVSTMEVEGILQPIKSIVECTVYGVEVGKQEGRAGM</sequence>
<organism evidence="9 10">
    <name type="scientific">Pristionchus mayeri</name>
    <dbReference type="NCBI Taxonomy" id="1317129"/>
    <lineage>
        <taxon>Eukaryota</taxon>
        <taxon>Metazoa</taxon>
        <taxon>Ecdysozoa</taxon>
        <taxon>Nematoda</taxon>
        <taxon>Chromadorea</taxon>
        <taxon>Rhabditida</taxon>
        <taxon>Rhabditina</taxon>
        <taxon>Diplogasteromorpha</taxon>
        <taxon>Diplogasteroidea</taxon>
        <taxon>Neodiplogasteridae</taxon>
        <taxon>Pristionchus</taxon>
    </lineage>
</organism>
<protein>
    <recommendedName>
        <fullName evidence="6">Long-chain-fatty-acid--CoA ligase</fullName>
    </recommendedName>
</protein>
<dbReference type="GO" id="GO:0005789">
    <property type="term" value="C:endoplasmic reticulum membrane"/>
    <property type="evidence" value="ECO:0007669"/>
    <property type="project" value="TreeGrafter"/>
</dbReference>
<dbReference type="AlphaFoldDB" id="A0AAN5HZQ0"/>
<dbReference type="GO" id="GO:0004467">
    <property type="term" value="F:long-chain fatty acid-CoA ligase activity"/>
    <property type="evidence" value="ECO:0007669"/>
    <property type="project" value="TreeGrafter"/>
</dbReference>
<dbReference type="GO" id="GO:0005886">
    <property type="term" value="C:plasma membrane"/>
    <property type="evidence" value="ECO:0007669"/>
    <property type="project" value="TreeGrafter"/>
</dbReference>
<dbReference type="InterPro" id="IPR000873">
    <property type="entry name" value="AMP-dep_synth/lig_dom"/>
</dbReference>
<evidence type="ECO:0000256" key="4">
    <source>
        <dbReference type="ARBA" id="ARBA00022840"/>
    </source>
</evidence>
<comment type="similarity">
    <text evidence="1">Belongs to the ATP-dependent AMP-binding enzyme family.</text>
</comment>
<evidence type="ECO:0000313" key="10">
    <source>
        <dbReference type="Proteomes" id="UP001328107"/>
    </source>
</evidence>
<dbReference type="GO" id="GO:0005524">
    <property type="term" value="F:ATP binding"/>
    <property type="evidence" value="ECO:0007669"/>
    <property type="project" value="UniProtKB-KW"/>
</dbReference>
<evidence type="ECO:0000256" key="3">
    <source>
        <dbReference type="ARBA" id="ARBA00022741"/>
    </source>
</evidence>
<proteinExistence type="inferred from homology"/>
<dbReference type="InterPro" id="IPR020845">
    <property type="entry name" value="AMP-binding_CS"/>
</dbReference>
<gene>
    <name evidence="9" type="ORF">PMAYCL1PPCAC_16859</name>
</gene>
<evidence type="ECO:0000256" key="7">
    <source>
        <dbReference type="ARBA" id="ARBA00048666"/>
    </source>
</evidence>
<dbReference type="Proteomes" id="UP001328107">
    <property type="component" value="Unassembled WGS sequence"/>
</dbReference>
<keyword evidence="4" id="KW-0067">ATP-binding</keyword>
<dbReference type="FunFam" id="3.40.50.12780:FF:000146">
    <property type="entry name" value="Uncharacterized protein"/>
    <property type="match status" value="1"/>
</dbReference>